<feature type="transmembrane region" description="Helical" evidence="1">
    <location>
        <begin position="12"/>
        <end position="29"/>
    </location>
</feature>
<dbReference type="VEuPathDB" id="TriTrypDB:BCY84_13992"/>
<comment type="caution">
    <text evidence="3">The sequence shown here is derived from an EMBL/GenBank/DDBJ whole genome shotgun (WGS) entry which is preliminary data.</text>
</comment>
<reference evidence="3 4" key="1">
    <citation type="journal article" date="2018" name="Microb. Genom.">
        <title>Expanding an expanded genome: long-read sequencing of Trypanosoma cruzi.</title>
        <authorList>
            <person name="Berna L."/>
            <person name="Rodriguez M."/>
            <person name="Chiribao M.L."/>
            <person name="Parodi-Talice A."/>
            <person name="Pita S."/>
            <person name="Rijo G."/>
            <person name="Alvarez-Valin F."/>
            <person name="Robello C."/>
        </authorList>
    </citation>
    <scope>NUCLEOTIDE SEQUENCE [LARGE SCALE GENOMIC DNA]</scope>
    <source>
        <strain evidence="3 4">Dm28c</strain>
    </source>
</reference>
<dbReference type="VEuPathDB" id="TriTrypDB:TcYC6_0068850"/>
<dbReference type="VEuPathDB" id="TriTrypDB:Tc_MARK_4492"/>
<dbReference type="Pfam" id="PF12146">
    <property type="entry name" value="Hydrolase_4"/>
    <property type="match status" value="1"/>
</dbReference>
<dbReference type="PANTHER" id="PTHR12277:SF81">
    <property type="entry name" value="PROTEIN ABHD13"/>
    <property type="match status" value="1"/>
</dbReference>
<gene>
    <name evidence="3" type="ORF">C4B63_2g814</name>
</gene>
<feature type="domain" description="Serine aminopeptidase S33" evidence="2">
    <location>
        <begin position="223"/>
        <end position="284"/>
    </location>
</feature>
<dbReference type="InterPro" id="IPR029058">
    <property type="entry name" value="AB_hydrolase_fold"/>
</dbReference>
<dbReference type="Proteomes" id="UP000246121">
    <property type="component" value="Unassembled WGS sequence"/>
</dbReference>
<evidence type="ECO:0000256" key="1">
    <source>
        <dbReference type="SAM" id="Phobius"/>
    </source>
</evidence>
<protein>
    <recommendedName>
        <fullName evidence="2">Serine aminopeptidase S33 domain-containing protein</fullName>
    </recommendedName>
</protein>
<proteinExistence type="predicted"/>
<dbReference type="Gene3D" id="3.40.50.1820">
    <property type="entry name" value="alpha/beta hydrolase"/>
    <property type="match status" value="1"/>
</dbReference>
<keyword evidence="1" id="KW-1133">Transmembrane helix</keyword>
<dbReference type="SUPFAM" id="SSF53474">
    <property type="entry name" value="alpha/beta-Hydrolases"/>
    <property type="match status" value="1"/>
</dbReference>
<evidence type="ECO:0000313" key="3">
    <source>
        <dbReference type="EMBL" id="PWV02403.1"/>
    </source>
</evidence>
<dbReference type="VEuPathDB" id="TriTrypDB:TcCL_ESM00103"/>
<dbReference type="AlphaFoldDB" id="A0A2V2W413"/>
<evidence type="ECO:0000313" key="4">
    <source>
        <dbReference type="Proteomes" id="UP000246121"/>
    </source>
</evidence>
<dbReference type="VEuPathDB" id="TriTrypDB:TCSYLVIO_005868"/>
<evidence type="ECO:0000259" key="2">
    <source>
        <dbReference type="Pfam" id="PF12146"/>
    </source>
</evidence>
<dbReference type="VEuPathDB" id="TriTrypDB:TcG_00517"/>
<dbReference type="VEuPathDB" id="TriTrypDB:TcBrA4_0062630"/>
<dbReference type="VEuPathDB" id="TriTrypDB:ECC02_001425"/>
<dbReference type="EMBL" id="PRFA01000002">
    <property type="protein sequence ID" value="PWV02403.1"/>
    <property type="molecule type" value="Genomic_DNA"/>
</dbReference>
<sequence length="407" mass="44714">MRMGQHSFGGSIVSSGAVIAVSAALHVFATRTLSAAVACYAPAISWGFTCLCLRKGMSHTYVLIFTLHLVLASVCYWKFGSSNAILNRSLLYPLAGSTMALLCTSQLPRVPNSGMIGVALLQGWSTLGGVLMFLIFPATVLSSIEPQDLRESRLTKFMHQTDGKRVESLTVPSKHGVNLDVLLVKREEDIDRWIIYFGGNAEMMEDSAEDMSSLTQIVVANWVFYNPRGVGRSSGYVAEVRDLIDDAVTVVQHISARYLIPHKKLLLWGHSIGGGIAAAVARRECMECPLVLDRTFSRLSDAAVKFSPLCPALTRLLIRNTIGDLDVVADFKAAAKNKKLVIYHRMDEVIAYDVASLGRKDALSEMHVNESMVVELRSTRVQSPHNSLLSAFEERMKLCRCVNALFS</sequence>
<feature type="transmembrane region" description="Helical" evidence="1">
    <location>
        <begin position="35"/>
        <end position="53"/>
    </location>
</feature>
<feature type="transmembrane region" description="Helical" evidence="1">
    <location>
        <begin position="85"/>
        <end position="103"/>
    </location>
</feature>
<dbReference type="PANTHER" id="PTHR12277">
    <property type="entry name" value="ALPHA/BETA HYDROLASE DOMAIN-CONTAINING PROTEIN"/>
    <property type="match status" value="1"/>
</dbReference>
<dbReference type="VEuPathDB" id="TriTrypDB:TcCLB.510659.10"/>
<feature type="transmembrane region" description="Helical" evidence="1">
    <location>
        <begin position="60"/>
        <end position="79"/>
    </location>
</feature>
<organism evidence="3 4">
    <name type="scientific">Trypanosoma cruzi</name>
    <dbReference type="NCBI Taxonomy" id="5693"/>
    <lineage>
        <taxon>Eukaryota</taxon>
        <taxon>Discoba</taxon>
        <taxon>Euglenozoa</taxon>
        <taxon>Kinetoplastea</taxon>
        <taxon>Metakinetoplastina</taxon>
        <taxon>Trypanosomatida</taxon>
        <taxon>Trypanosomatidae</taxon>
        <taxon>Trypanosoma</taxon>
        <taxon>Schizotrypanum</taxon>
    </lineage>
</organism>
<name>A0A2V2W413_TRYCR</name>
<dbReference type="VEuPathDB" id="TriTrypDB:TcCLB.508465.50"/>
<accession>A0A2V2W413</accession>
<dbReference type="VEuPathDB" id="TriTrypDB:C4B63_2g814"/>
<dbReference type="VEuPathDB" id="TriTrypDB:C3747_1g766"/>
<keyword evidence="1" id="KW-0812">Transmembrane</keyword>
<dbReference type="InterPro" id="IPR022742">
    <property type="entry name" value="Hydrolase_4"/>
</dbReference>
<keyword evidence="1" id="KW-0472">Membrane</keyword>
<dbReference type="VEuPathDB" id="TriTrypDB:TCDM_00223"/>
<feature type="transmembrane region" description="Helical" evidence="1">
    <location>
        <begin position="115"/>
        <end position="136"/>
    </location>
</feature>